<accession>A0A951PQK8</accession>
<name>A0A951PQK8_9CYAN</name>
<protein>
    <submittedName>
        <fullName evidence="1">Uncharacterized protein</fullName>
    </submittedName>
</protein>
<gene>
    <name evidence="1" type="ORF">KME25_23745</name>
</gene>
<reference evidence="1" key="2">
    <citation type="journal article" date="2022" name="Microbiol. Resour. Announc.">
        <title>Metagenome Sequencing to Explore Phylogenomics of Terrestrial Cyanobacteria.</title>
        <authorList>
            <person name="Ward R.D."/>
            <person name="Stajich J.E."/>
            <person name="Johansen J.R."/>
            <person name="Huntemann M."/>
            <person name="Clum A."/>
            <person name="Foster B."/>
            <person name="Foster B."/>
            <person name="Roux S."/>
            <person name="Palaniappan K."/>
            <person name="Varghese N."/>
            <person name="Mukherjee S."/>
            <person name="Reddy T.B.K."/>
            <person name="Daum C."/>
            <person name="Copeland A."/>
            <person name="Chen I.A."/>
            <person name="Ivanova N.N."/>
            <person name="Kyrpides N.C."/>
            <person name="Shapiro N."/>
            <person name="Eloe-Fadrosh E.A."/>
            <person name="Pietrasiak N."/>
        </authorList>
    </citation>
    <scope>NUCLEOTIDE SEQUENCE</scope>
    <source>
        <strain evidence="1">CPER-KK1</strain>
    </source>
</reference>
<dbReference type="AlphaFoldDB" id="A0A951PQK8"/>
<organism evidence="1 2">
    <name type="scientific">Symplocastrum torsivum CPER-KK1</name>
    <dbReference type="NCBI Taxonomy" id="450513"/>
    <lineage>
        <taxon>Bacteria</taxon>
        <taxon>Bacillati</taxon>
        <taxon>Cyanobacteriota</taxon>
        <taxon>Cyanophyceae</taxon>
        <taxon>Oscillatoriophycideae</taxon>
        <taxon>Oscillatoriales</taxon>
        <taxon>Microcoleaceae</taxon>
        <taxon>Symplocastrum</taxon>
    </lineage>
</organism>
<dbReference type="Proteomes" id="UP000753908">
    <property type="component" value="Unassembled WGS sequence"/>
</dbReference>
<sequence length="77" mass="9113">MASNSEIEMRWVEAWSDLYELLEQRSDVKCLLPDERVVDIEECKSWLQDSAYQGWHVKVEAGWVLDKQGIVASRWRD</sequence>
<evidence type="ECO:0000313" key="1">
    <source>
        <dbReference type="EMBL" id="MBW4547427.1"/>
    </source>
</evidence>
<evidence type="ECO:0000313" key="2">
    <source>
        <dbReference type="Proteomes" id="UP000753908"/>
    </source>
</evidence>
<reference evidence="1" key="1">
    <citation type="submission" date="2021-05" db="EMBL/GenBank/DDBJ databases">
        <authorList>
            <person name="Pietrasiak N."/>
            <person name="Ward R."/>
            <person name="Stajich J.E."/>
            <person name="Kurbessoian T."/>
        </authorList>
    </citation>
    <scope>NUCLEOTIDE SEQUENCE</scope>
    <source>
        <strain evidence="1">CPER-KK1</strain>
    </source>
</reference>
<comment type="caution">
    <text evidence="1">The sequence shown here is derived from an EMBL/GenBank/DDBJ whole genome shotgun (WGS) entry which is preliminary data.</text>
</comment>
<proteinExistence type="predicted"/>
<dbReference type="EMBL" id="JAHHIF010000041">
    <property type="protein sequence ID" value="MBW4547427.1"/>
    <property type="molecule type" value="Genomic_DNA"/>
</dbReference>